<dbReference type="GO" id="GO:0005737">
    <property type="term" value="C:cytoplasm"/>
    <property type="evidence" value="ECO:0007669"/>
    <property type="project" value="TreeGrafter"/>
</dbReference>
<evidence type="ECO:0000259" key="2">
    <source>
        <dbReference type="SMART" id="SM00460"/>
    </source>
</evidence>
<dbReference type="InterPro" id="IPR025883">
    <property type="entry name" value="Cadherin-like_domain"/>
</dbReference>
<dbReference type="Pfam" id="PF01841">
    <property type="entry name" value="Transglut_core"/>
    <property type="match status" value="1"/>
</dbReference>
<dbReference type="STRING" id="335541.Swol_0169"/>
<dbReference type="PANTHER" id="PTHR46333">
    <property type="entry name" value="CYTOKINESIS PROTEIN 3"/>
    <property type="match status" value="1"/>
</dbReference>
<dbReference type="AlphaFoldDB" id="Q0B0I3"/>
<proteinExistence type="predicted"/>
<dbReference type="Pfam" id="PF12733">
    <property type="entry name" value="Cadherin-like"/>
    <property type="match status" value="1"/>
</dbReference>
<dbReference type="KEGG" id="swo:Swol_0169"/>
<sequence length="629" mass="68940">MTKSYLRAGIIISLLTLFLLGNLLPAQAESSGPVAQSWVWVNPMNVGESIEHPTMVRTLAATSSSTASNLQELKTLLRSGLENRQTSINILYTGNNSDLNKGLDTGAAGLTEIYESLLGEDDYLNFNIKSTKYGYNGYEGQVNVYFTMVYQTTLEQENYVNEQVAAILSTIIIPGMNEHQKEKAIHDYIVKNVAYDESYSPSSHSAYAALYNKKAVCQGYALLAYKMLSEAGVSARCVVGTGHDESHLWNLVCLDGNWYHLDCTWDDPIPDTPGKIRYNYYNLSDQEMAVDHIWTAGDYPACSSSYYHELNNKLGSDTNNQALWQSLLIETELYLLSPEKTAENAAALEEKIHNSLLLYEPALKLRFHSAGADPGSLLNSLLESALTGTDCSGYSCQYSNYNRDGQTGYYLLEFTFTYHNNTGNANLNSLTLSNGTLSPAFDPGITSYTVNVDNTVSSISITPTAAAAQAAIKVNGSPVSSGSLSQAIALNPGNNTIAILITAQNAATRTYTITINRALPLPSVVWTSWKEEKTISQNHPYWTITFSQDVDDSTVNSQNFFVGTNPEGTTPLPGVPVPQLVTAKQIRLSPPSGSEHWSPGTYYLFIRPDVKSTSNKTLGQGIRMKFTVQ</sequence>
<dbReference type="Gene3D" id="2.60.40.10">
    <property type="entry name" value="Immunoglobulins"/>
    <property type="match status" value="1"/>
</dbReference>
<evidence type="ECO:0000313" key="3">
    <source>
        <dbReference type="EMBL" id="ABI67521.1"/>
    </source>
</evidence>
<dbReference type="RefSeq" id="WP_011639631.1">
    <property type="nucleotide sequence ID" value="NC_008346.1"/>
</dbReference>
<dbReference type="SMART" id="SM00460">
    <property type="entry name" value="TGc"/>
    <property type="match status" value="1"/>
</dbReference>
<dbReference type="InterPro" id="IPR002931">
    <property type="entry name" value="Transglutaminase-like"/>
</dbReference>
<dbReference type="eggNOG" id="COG5279">
    <property type="taxonomic scope" value="Bacteria"/>
</dbReference>
<dbReference type="HOGENOM" id="CLU_495025_0_0_9"/>
<dbReference type="InterPro" id="IPR013783">
    <property type="entry name" value="Ig-like_fold"/>
</dbReference>
<keyword evidence="1" id="KW-0732">Signal</keyword>
<dbReference type="Proteomes" id="UP000001968">
    <property type="component" value="Chromosome"/>
</dbReference>
<evidence type="ECO:0000256" key="1">
    <source>
        <dbReference type="SAM" id="SignalP"/>
    </source>
</evidence>
<name>Q0B0I3_SYNWW</name>
<protein>
    <recommendedName>
        <fullName evidence="2">Transglutaminase-like domain-containing protein</fullName>
    </recommendedName>
</protein>
<dbReference type="PANTHER" id="PTHR46333:SF2">
    <property type="entry name" value="CYTOKINESIS PROTEIN 3"/>
    <property type="match status" value="1"/>
</dbReference>
<dbReference type="EMBL" id="CP000448">
    <property type="protein sequence ID" value="ABI67521.1"/>
    <property type="molecule type" value="Genomic_DNA"/>
</dbReference>
<dbReference type="InterPro" id="IPR038765">
    <property type="entry name" value="Papain-like_cys_pep_sf"/>
</dbReference>
<organism evidence="3 4">
    <name type="scientific">Syntrophomonas wolfei subsp. wolfei (strain DSM 2245B / Goettingen)</name>
    <dbReference type="NCBI Taxonomy" id="335541"/>
    <lineage>
        <taxon>Bacteria</taxon>
        <taxon>Bacillati</taxon>
        <taxon>Bacillota</taxon>
        <taxon>Clostridia</taxon>
        <taxon>Eubacteriales</taxon>
        <taxon>Syntrophomonadaceae</taxon>
        <taxon>Syntrophomonas</taxon>
    </lineage>
</organism>
<reference evidence="4" key="1">
    <citation type="journal article" date="2010" name="Environ. Microbiol.">
        <title>The genome of Syntrophomonas wolfei: new insights into syntrophic metabolism and biohydrogen production.</title>
        <authorList>
            <person name="Sieber J.R."/>
            <person name="Sims D.R."/>
            <person name="Han C."/>
            <person name="Kim E."/>
            <person name="Lykidis A."/>
            <person name="Lapidus A.L."/>
            <person name="McDonnald E."/>
            <person name="Rohlin L."/>
            <person name="Culley D.E."/>
            <person name="Gunsalus R."/>
            <person name="McInerney M.J."/>
        </authorList>
    </citation>
    <scope>NUCLEOTIDE SEQUENCE [LARGE SCALE GENOMIC DNA]</scope>
    <source>
        <strain evidence="4">DSM 2245B / Goettingen</strain>
    </source>
</reference>
<feature type="chain" id="PRO_5004168675" description="Transglutaminase-like domain-containing protein" evidence="1">
    <location>
        <begin position="29"/>
        <end position="629"/>
    </location>
</feature>
<keyword evidence="4" id="KW-1185">Reference proteome</keyword>
<feature type="domain" description="Transglutaminase-like" evidence="2">
    <location>
        <begin position="209"/>
        <end position="265"/>
    </location>
</feature>
<feature type="signal peptide" evidence="1">
    <location>
        <begin position="1"/>
        <end position="28"/>
    </location>
</feature>
<evidence type="ECO:0000313" key="4">
    <source>
        <dbReference type="Proteomes" id="UP000001968"/>
    </source>
</evidence>
<gene>
    <name evidence="3" type="ordered locus">Swol_0169</name>
</gene>
<accession>Q0B0I3</accession>
<dbReference type="SUPFAM" id="SSF54001">
    <property type="entry name" value="Cysteine proteinases"/>
    <property type="match status" value="1"/>
</dbReference>
<dbReference type="InterPro" id="IPR052557">
    <property type="entry name" value="CAP/Cytokinesis_protein"/>
</dbReference>
<dbReference type="Gene3D" id="3.10.620.30">
    <property type="match status" value="1"/>
</dbReference>